<dbReference type="GO" id="GO:0006777">
    <property type="term" value="P:Mo-molybdopterin cofactor biosynthetic process"/>
    <property type="evidence" value="ECO:0007669"/>
    <property type="project" value="InterPro"/>
</dbReference>
<dbReference type="Gene3D" id="3.90.1170.40">
    <property type="entry name" value="Molybdopterin biosynthesis MoaE subunit"/>
    <property type="match status" value="1"/>
</dbReference>
<name>A0A381YZ47_9ZZZZ</name>
<reference evidence="1" key="1">
    <citation type="submission" date="2018-05" db="EMBL/GenBank/DDBJ databases">
        <authorList>
            <person name="Lanie J.A."/>
            <person name="Ng W.-L."/>
            <person name="Kazmierczak K.M."/>
            <person name="Andrzejewski T.M."/>
            <person name="Davidsen T.M."/>
            <person name="Wayne K.J."/>
            <person name="Tettelin H."/>
            <person name="Glass J.I."/>
            <person name="Rusch D."/>
            <person name="Podicherti R."/>
            <person name="Tsui H.-C.T."/>
            <person name="Winkler M.E."/>
        </authorList>
    </citation>
    <scope>NUCLEOTIDE SEQUENCE</scope>
</reference>
<proteinExistence type="predicted"/>
<dbReference type="PANTHER" id="PTHR23404">
    <property type="entry name" value="MOLYBDOPTERIN SYNTHASE RELATED"/>
    <property type="match status" value="1"/>
</dbReference>
<gene>
    <name evidence="1" type="ORF">METZ01_LOCUS135170</name>
</gene>
<organism evidence="1">
    <name type="scientific">marine metagenome</name>
    <dbReference type="NCBI Taxonomy" id="408172"/>
    <lineage>
        <taxon>unclassified sequences</taxon>
        <taxon>metagenomes</taxon>
        <taxon>ecological metagenomes</taxon>
    </lineage>
</organism>
<dbReference type="InterPro" id="IPR036563">
    <property type="entry name" value="MoaE_sf"/>
</dbReference>
<dbReference type="SUPFAM" id="SSF54690">
    <property type="entry name" value="Molybdopterin synthase subunit MoaE"/>
    <property type="match status" value="1"/>
</dbReference>
<dbReference type="CDD" id="cd00756">
    <property type="entry name" value="MoaE"/>
    <property type="match status" value="1"/>
</dbReference>
<sequence length="153" mass="17540">MEDKKLLFRVRVLESSLIVEESRRFVASDRHGATVVFHGVTRDHTDSRNVLFLEYEAYLPMAEKKLCEVAEDMCNKWDVRVSIDHRLGRVDIGESSLIVAVGSPHRKEAFEAAGYSVDRIKQTVPIWKKEYFEGGEVWIGDSEGFRPLENPVD</sequence>
<dbReference type="InterPro" id="IPR003448">
    <property type="entry name" value="Mopterin_biosynth_MoaE"/>
</dbReference>
<accession>A0A381YZ47</accession>
<evidence type="ECO:0000313" key="1">
    <source>
        <dbReference type="EMBL" id="SVA82316.1"/>
    </source>
</evidence>
<dbReference type="Pfam" id="PF02391">
    <property type="entry name" value="MoaE"/>
    <property type="match status" value="1"/>
</dbReference>
<protein>
    <recommendedName>
        <fullName evidence="2">Molybdopterin synthase catalytic subunit</fullName>
    </recommendedName>
</protein>
<dbReference type="EMBL" id="UINC01019443">
    <property type="protein sequence ID" value="SVA82316.1"/>
    <property type="molecule type" value="Genomic_DNA"/>
</dbReference>
<evidence type="ECO:0008006" key="2">
    <source>
        <dbReference type="Google" id="ProtNLM"/>
    </source>
</evidence>
<dbReference type="AlphaFoldDB" id="A0A381YZ47"/>